<evidence type="ECO:0000256" key="1">
    <source>
        <dbReference type="ARBA" id="ARBA00007865"/>
    </source>
</evidence>
<keyword evidence="3" id="KW-1185">Reference proteome</keyword>
<dbReference type="Gene3D" id="3.50.30.50">
    <property type="entry name" value="Putative cyclase"/>
    <property type="match status" value="1"/>
</dbReference>
<comment type="caution">
    <text evidence="2">The sequence shown here is derived from an EMBL/GenBank/DDBJ whole genome shotgun (WGS) entry which is preliminary data.</text>
</comment>
<organism evidence="2 3">
    <name type="scientific">Marasmius tenuissimus</name>
    <dbReference type="NCBI Taxonomy" id="585030"/>
    <lineage>
        <taxon>Eukaryota</taxon>
        <taxon>Fungi</taxon>
        <taxon>Dikarya</taxon>
        <taxon>Basidiomycota</taxon>
        <taxon>Agaricomycotina</taxon>
        <taxon>Agaricomycetes</taxon>
        <taxon>Agaricomycetidae</taxon>
        <taxon>Agaricales</taxon>
        <taxon>Marasmiineae</taxon>
        <taxon>Marasmiaceae</taxon>
        <taxon>Marasmius</taxon>
    </lineage>
</organism>
<dbReference type="PANTHER" id="PTHR31118:SF12">
    <property type="entry name" value="CYCLASE-LIKE PROTEIN 2"/>
    <property type="match status" value="1"/>
</dbReference>
<dbReference type="PANTHER" id="PTHR31118">
    <property type="entry name" value="CYCLASE-LIKE PROTEIN 2"/>
    <property type="match status" value="1"/>
</dbReference>
<evidence type="ECO:0000313" key="3">
    <source>
        <dbReference type="Proteomes" id="UP001437256"/>
    </source>
</evidence>
<dbReference type="EMBL" id="JBBXMP010000001">
    <property type="protein sequence ID" value="KAL0072630.1"/>
    <property type="molecule type" value="Genomic_DNA"/>
</dbReference>
<dbReference type="Proteomes" id="UP001437256">
    <property type="component" value="Unassembled WGS sequence"/>
</dbReference>
<evidence type="ECO:0000313" key="2">
    <source>
        <dbReference type="EMBL" id="KAL0072630.1"/>
    </source>
</evidence>
<gene>
    <name evidence="2" type="ORF">AAF712_000393</name>
</gene>
<proteinExistence type="inferred from homology"/>
<dbReference type="InterPro" id="IPR007325">
    <property type="entry name" value="KFase/CYL"/>
</dbReference>
<dbReference type="SUPFAM" id="SSF102198">
    <property type="entry name" value="Putative cyclase"/>
    <property type="match status" value="1"/>
</dbReference>
<reference evidence="2 3" key="1">
    <citation type="submission" date="2024-05" db="EMBL/GenBank/DDBJ databases">
        <title>A draft genome resource for the thread blight pathogen Marasmius tenuissimus strain MS-2.</title>
        <authorList>
            <person name="Yulfo-Soto G.E."/>
            <person name="Baruah I.K."/>
            <person name="Amoako-Attah I."/>
            <person name="Bukari Y."/>
            <person name="Meinhardt L.W."/>
            <person name="Bailey B.A."/>
            <person name="Cohen S.P."/>
        </authorList>
    </citation>
    <scope>NUCLEOTIDE SEQUENCE [LARGE SCALE GENOMIC DNA]</scope>
    <source>
        <strain evidence="2 3">MS-2</strain>
    </source>
</reference>
<dbReference type="InterPro" id="IPR037175">
    <property type="entry name" value="KFase_sf"/>
</dbReference>
<protein>
    <recommendedName>
        <fullName evidence="4">Cyclase</fullName>
    </recommendedName>
</protein>
<accession>A0ABR3AFC9</accession>
<evidence type="ECO:0008006" key="4">
    <source>
        <dbReference type="Google" id="ProtNLM"/>
    </source>
</evidence>
<comment type="similarity">
    <text evidence="1">Belongs to the Cyclase 1 superfamily.</text>
</comment>
<dbReference type="Pfam" id="PF04199">
    <property type="entry name" value="Cyclase"/>
    <property type="match status" value="1"/>
</dbReference>
<sequence>MIPPTSEPIDLSHKLDVSKITIYPGDPTFSCTPFCTVEKDGYSVHSISLGSHTGTHLDAPSHWFQDRKTVDEIPLGMLIGKARVIDLTTKTKSDKITWDGDLQHHFSELQSSWSIVVLKTGWAKHWGTDEYISYPYIEKRAAEELVKRGVTVLGVDTLSPDAIEGPEGYGVHEVFLGAGNVLVENLNLTDLSDKDEELLVSFIPLNLAGNDGSPIRACAWRDDNVH</sequence>
<name>A0ABR3AFC9_9AGAR</name>